<dbReference type="GO" id="GO:0035544">
    <property type="term" value="P:negative regulation of SNARE complex assembly"/>
    <property type="evidence" value="ECO:0007669"/>
    <property type="project" value="EnsemblFungi"/>
</dbReference>
<evidence type="ECO:0000313" key="4">
    <source>
        <dbReference type="EMBL" id="CDK24586.1"/>
    </source>
</evidence>
<protein>
    <submittedName>
        <fullName evidence="4">Uncharacterized protein</fullName>
    </submittedName>
</protein>
<dbReference type="Pfam" id="PF06046">
    <property type="entry name" value="Sec6"/>
    <property type="match status" value="1"/>
</dbReference>
<dbReference type="STRING" id="1382522.W6MFZ0"/>
<name>W6MFZ0_9ASCO</name>
<dbReference type="PANTHER" id="PTHR21292">
    <property type="entry name" value="EXOCYST COMPLEX COMPONENT SEC6-RELATED"/>
    <property type="match status" value="1"/>
</dbReference>
<dbReference type="GO" id="GO:0000145">
    <property type="term" value="C:exocyst"/>
    <property type="evidence" value="ECO:0007669"/>
    <property type="project" value="EnsemblFungi"/>
</dbReference>
<organism evidence="4 5">
    <name type="scientific">Kuraishia capsulata CBS 1993</name>
    <dbReference type="NCBI Taxonomy" id="1382522"/>
    <lineage>
        <taxon>Eukaryota</taxon>
        <taxon>Fungi</taxon>
        <taxon>Dikarya</taxon>
        <taxon>Ascomycota</taxon>
        <taxon>Saccharomycotina</taxon>
        <taxon>Pichiomycetes</taxon>
        <taxon>Pichiales</taxon>
        <taxon>Pichiaceae</taxon>
        <taxon>Kuraishia</taxon>
    </lineage>
</organism>
<dbReference type="OrthoDB" id="190098at2759"/>
<dbReference type="GO" id="GO:0006893">
    <property type="term" value="P:Golgi to plasma membrane transport"/>
    <property type="evidence" value="ECO:0007669"/>
    <property type="project" value="EnsemblFungi"/>
</dbReference>
<evidence type="ECO:0000313" key="5">
    <source>
        <dbReference type="Proteomes" id="UP000019384"/>
    </source>
</evidence>
<keyword evidence="2" id="KW-0813">Transport</keyword>
<dbReference type="AlphaFoldDB" id="W6MFZ0"/>
<dbReference type="PANTHER" id="PTHR21292:SF1">
    <property type="entry name" value="EXOCYST COMPLEX COMPONENT 3"/>
    <property type="match status" value="1"/>
</dbReference>
<keyword evidence="3" id="KW-0268">Exocytosis</keyword>
<dbReference type="InterPro" id="IPR042532">
    <property type="entry name" value="EXOC3/Sec6_C"/>
</dbReference>
<reference evidence="4" key="1">
    <citation type="submission" date="2013-12" db="EMBL/GenBank/DDBJ databases">
        <authorList>
            <person name="Genoscope - CEA"/>
        </authorList>
    </citation>
    <scope>NUCLEOTIDE SEQUENCE</scope>
    <source>
        <strain evidence="4">CBS 1993</strain>
    </source>
</reference>
<dbReference type="InterPro" id="IPR010326">
    <property type="entry name" value="EXOC3/Sec6"/>
</dbReference>
<keyword evidence="5" id="KW-1185">Reference proteome</keyword>
<dbReference type="EMBL" id="HG793125">
    <property type="protein sequence ID" value="CDK24586.1"/>
    <property type="molecule type" value="Genomic_DNA"/>
</dbReference>
<gene>
    <name evidence="4" type="ORF">KUCA_T00000552001</name>
</gene>
<comment type="similarity">
    <text evidence="1">Belongs to the SEC6 family.</text>
</comment>
<reference evidence="4" key="2">
    <citation type="submission" date="2014-02" db="EMBL/GenBank/DDBJ databases">
        <title>Complete DNA sequence of /Kuraishia capsulata/ illustrates novel genomic features among budding yeasts (/Saccharomycotina/).</title>
        <authorList>
            <person name="Morales L."/>
            <person name="Noel B."/>
            <person name="Porcel B."/>
            <person name="Marcet-Houben M."/>
            <person name="Hullo M-F."/>
            <person name="Sacerdot C."/>
            <person name="Tekaia F."/>
            <person name="Leh-Louis V."/>
            <person name="Despons L."/>
            <person name="Khanna V."/>
            <person name="Aury J-M."/>
            <person name="Barbe V."/>
            <person name="Couloux A."/>
            <person name="Labadie K."/>
            <person name="Pelletier E."/>
            <person name="Souciet J-L."/>
            <person name="Boekhout T."/>
            <person name="Gabaldon T."/>
            <person name="Wincker P."/>
            <person name="Dujon B."/>
        </authorList>
    </citation>
    <scope>NUCLEOTIDE SEQUENCE</scope>
    <source>
        <strain evidence="4">CBS 1993</strain>
    </source>
</reference>
<dbReference type="GO" id="GO:0005934">
    <property type="term" value="C:cellular bud tip"/>
    <property type="evidence" value="ECO:0007669"/>
    <property type="project" value="EnsemblFungi"/>
</dbReference>
<dbReference type="RefSeq" id="XP_022456603.1">
    <property type="nucleotide sequence ID" value="XM_022605101.1"/>
</dbReference>
<dbReference type="Gene3D" id="1.10.357.70">
    <property type="entry name" value="Exocyst complex component Sec6, C-terminal domain"/>
    <property type="match status" value="1"/>
</dbReference>
<dbReference type="GO" id="GO:0051601">
    <property type="term" value="P:exocyst localization"/>
    <property type="evidence" value="ECO:0007669"/>
    <property type="project" value="EnsemblFungi"/>
</dbReference>
<evidence type="ECO:0000256" key="2">
    <source>
        <dbReference type="ARBA" id="ARBA00022448"/>
    </source>
</evidence>
<dbReference type="GO" id="GO:0000149">
    <property type="term" value="F:SNARE binding"/>
    <property type="evidence" value="ECO:0007669"/>
    <property type="project" value="EnsemblFungi"/>
</dbReference>
<evidence type="ECO:0000256" key="1">
    <source>
        <dbReference type="ARBA" id="ARBA00009447"/>
    </source>
</evidence>
<proteinExistence type="inferred from homology"/>
<accession>W6MFZ0</accession>
<dbReference type="Gene3D" id="1.10.357.50">
    <property type="match status" value="1"/>
</dbReference>
<dbReference type="GeneID" id="34517991"/>
<dbReference type="Proteomes" id="UP000019384">
    <property type="component" value="Unassembled WGS sequence"/>
</dbReference>
<evidence type="ECO:0000256" key="3">
    <source>
        <dbReference type="ARBA" id="ARBA00022483"/>
    </source>
</evidence>
<sequence>MDESVALKKINETFRNEEDLQRIISFREDCIREKHLIDSQLKIESQQELEHSLKVLNELRLANLNFKDLRDNIAKINVMKNDSFQSIANYDLIERSANVYEFFEKMENIYDQFSTFSQTQQELERLIDLETAEEIQVDSPVTSLLVIHYRLNQLRDLRDELTLMSEKSKDDTKAVLKRLFSTLDPLVARFDVFLQEITTCLIESMKEGNFSLIIRLVKIIDFEEREDLKLTIFQSLLEKNQESFGGDSGRKDTDKDSRMMKSSIKRTKVRGYKNLFFDWIQSLISEVFDNCIETFQDNPFEVLENLDWVFQDLKVVQESESLCFPQRWGMFKQIRILYQANLQRVITNLLNYNPETYIIIQILQFDDKYRSIMRSEFGLLNRDIGSSIGEETKEQLLDDYLKMMKGKMSEWINRVEETERDVFTKRETAPQVHPNELPGLVGSSIVFEMFQEQCGVAAETNQAKILNGVVLHFADLLLKRQGDWSALLTSEVERWIEHTDEIPDGLIEYIVALANDQIRGFEYTEDVLNRMLPLVSKKYQESMQESLDKVMDGYASMGRECVTGLTSIMFSDIKNIFPLLFNKDWYDHGREWMTQLIDTFDDYLADFQHSLNETPYQVLLELLIPQLLLKYLAPLGYGNNFNMKKVYGYFQEDAASLVNLFAKYVNGDEVLMQQFEILNITLDLIQLKEDQEIVSAWRDRYLPIFNDLPTEFLRTVLSCRKDISSSRMKFIIGECEFLNQEYERTTEEFVPSFMANFVADTKDKKRS</sequence>
<dbReference type="GO" id="GO:0006887">
    <property type="term" value="P:exocytosis"/>
    <property type="evidence" value="ECO:0007669"/>
    <property type="project" value="UniProtKB-KW"/>
</dbReference>
<dbReference type="HOGENOM" id="CLU_011776_2_0_1"/>
<dbReference type="GO" id="GO:0005935">
    <property type="term" value="C:cellular bud neck"/>
    <property type="evidence" value="ECO:0007669"/>
    <property type="project" value="EnsemblFungi"/>
</dbReference>